<evidence type="ECO:0000256" key="11">
    <source>
        <dbReference type="ARBA" id="ARBA00023242"/>
    </source>
</evidence>
<protein>
    <submittedName>
        <fullName evidence="15">Zinc finger protein SNAI2</fullName>
    </submittedName>
</protein>
<keyword evidence="16" id="KW-1185">Reference proteome</keyword>
<keyword evidence="6 12" id="KW-0863">Zinc-finger</keyword>
<dbReference type="GO" id="GO:0005634">
    <property type="term" value="C:nucleus"/>
    <property type="evidence" value="ECO:0007669"/>
    <property type="project" value="UniProtKB-SubCell"/>
</dbReference>
<evidence type="ECO:0000313" key="15">
    <source>
        <dbReference type="EMBL" id="OBZ70376.1"/>
    </source>
</evidence>
<dbReference type="Pfam" id="PF00096">
    <property type="entry name" value="zf-C2H2"/>
    <property type="match status" value="1"/>
</dbReference>
<feature type="compositionally biased region" description="Acidic residues" evidence="13">
    <location>
        <begin position="405"/>
        <end position="416"/>
    </location>
</feature>
<reference evidence="15 16" key="1">
    <citation type="submission" date="2016-03" db="EMBL/GenBank/DDBJ databases">
        <title>Whole genome sequencing of Grifola frondosa 9006-11.</title>
        <authorList>
            <person name="Min B."/>
            <person name="Park H."/>
            <person name="Kim J.-G."/>
            <person name="Cho H."/>
            <person name="Oh Y.-L."/>
            <person name="Kong W.-S."/>
            <person name="Choi I.-G."/>
        </authorList>
    </citation>
    <scope>NUCLEOTIDE SEQUENCE [LARGE SCALE GENOMIC DNA]</scope>
    <source>
        <strain evidence="15 16">9006-11</strain>
    </source>
</reference>
<evidence type="ECO:0000256" key="1">
    <source>
        <dbReference type="ARBA" id="ARBA00003767"/>
    </source>
</evidence>
<evidence type="ECO:0000259" key="14">
    <source>
        <dbReference type="PROSITE" id="PS50157"/>
    </source>
</evidence>
<dbReference type="InterPro" id="IPR013087">
    <property type="entry name" value="Znf_C2H2_type"/>
</dbReference>
<feature type="region of interest" description="Disordered" evidence="13">
    <location>
        <begin position="111"/>
        <end position="193"/>
    </location>
</feature>
<evidence type="ECO:0000256" key="13">
    <source>
        <dbReference type="SAM" id="MobiDB-lite"/>
    </source>
</evidence>
<dbReference type="Proteomes" id="UP000092993">
    <property type="component" value="Unassembled WGS sequence"/>
</dbReference>
<dbReference type="OMA" id="CNRRISQ"/>
<evidence type="ECO:0000256" key="4">
    <source>
        <dbReference type="ARBA" id="ARBA00022723"/>
    </source>
</evidence>
<comment type="subcellular location">
    <subcellularLocation>
        <location evidence="2">Nucleus</location>
    </subcellularLocation>
</comment>
<dbReference type="GO" id="GO:0008270">
    <property type="term" value="F:zinc ion binding"/>
    <property type="evidence" value="ECO:0007669"/>
    <property type="project" value="UniProtKB-KW"/>
</dbReference>
<feature type="compositionally biased region" description="Polar residues" evidence="13">
    <location>
        <begin position="156"/>
        <end position="165"/>
    </location>
</feature>
<dbReference type="SMART" id="SM00355">
    <property type="entry name" value="ZnF_C2H2"/>
    <property type="match status" value="2"/>
</dbReference>
<feature type="region of interest" description="Disordered" evidence="13">
    <location>
        <begin position="374"/>
        <end position="416"/>
    </location>
</feature>
<dbReference type="PANTHER" id="PTHR46179">
    <property type="entry name" value="ZINC FINGER PROTEIN"/>
    <property type="match status" value="1"/>
</dbReference>
<evidence type="ECO:0000256" key="9">
    <source>
        <dbReference type="ARBA" id="ARBA00023125"/>
    </source>
</evidence>
<gene>
    <name evidence="15" type="primary">Snai2</name>
    <name evidence="15" type="ORF">A0H81_09880</name>
</gene>
<keyword evidence="11" id="KW-0539">Nucleus</keyword>
<keyword evidence="8" id="KW-0805">Transcription regulation</keyword>
<evidence type="ECO:0000256" key="7">
    <source>
        <dbReference type="ARBA" id="ARBA00022833"/>
    </source>
</evidence>
<dbReference type="Gene3D" id="3.30.160.60">
    <property type="entry name" value="Classic Zinc Finger"/>
    <property type="match status" value="2"/>
</dbReference>
<feature type="compositionally biased region" description="Basic residues" evidence="13">
    <location>
        <begin position="374"/>
        <end position="393"/>
    </location>
</feature>
<evidence type="ECO:0000256" key="8">
    <source>
        <dbReference type="ARBA" id="ARBA00023015"/>
    </source>
</evidence>
<dbReference type="STRING" id="5627.A0A1C7M1T4"/>
<keyword evidence="7" id="KW-0862">Zinc</keyword>
<dbReference type="GO" id="GO:0003677">
    <property type="term" value="F:DNA binding"/>
    <property type="evidence" value="ECO:0007669"/>
    <property type="project" value="UniProtKB-KW"/>
</dbReference>
<dbReference type="AlphaFoldDB" id="A0A1C7M1T4"/>
<keyword evidence="9" id="KW-0238">DNA-binding</keyword>
<dbReference type="OrthoDB" id="654211at2759"/>
<keyword evidence="10" id="KW-0804">Transcription</keyword>
<evidence type="ECO:0000256" key="2">
    <source>
        <dbReference type="ARBA" id="ARBA00004123"/>
    </source>
</evidence>
<evidence type="ECO:0000256" key="3">
    <source>
        <dbReference type="ARBA" id="ARBA00006991"/>
    </source>
</evidence>
<proteinExistence type="inferred from homology"/>
<accession>A0A1C7M1T4</accession>
<evidence type="ECO:0000313" key="16">
    <source>
        <dbReference type="Proteomes" id="UP000092993"/>
    </source>
</evidence>
<feature type="region of interest" description="Disordered" evidence="13">
    <location>
        <begin position="1"/>
        <end position="46"/>
    </location>
</feature>
<evidence type="ECO:0000256" key="5">
    <source>
        <dbReference type="ARBA" id="ARBA00022737"/>
    </source>
</evidence>
<organism evidence="15 16">
    <name type="scientific">Grifola frondosa</name>
    <name type="common">Maitake</name>
    <name type="synonym">Polyporus frondosus</name>
    <dbReference type="NCBI Taxonomy" id="5627"/>
    <lineage>
        <taxon>Eukaryota</taxon>
        <taxon>Fungi</taxon>
        <taxon>Dikarya</taxon>
        <taxon>Basidiomycota</taxon>
        <taxon>Agaricomycotina</taxon>
        <taxon>Agaricomycetes</taxon>
        <taxon>Polyporales</taxon>
        <taxon>Grifolaceae</taxon>
        <taxon>Grifola</taxon>
    </lineage>
</organism>
<name>A0A1C7M1T4_GRIFR</name>
<dbReference type="PROSITE" id="PS00028">
    <property type="entry name" value="ZINC_FINGER_C2H2_1"/>
    <property type="match status" value="2"/>
</dbReference>
<dbReference type="GO" id="GO:0006357">
    <property type="term" value="P:regulation of transcription by RNA polymerase II"/>
    <property type="evidence" value="ECO:0007669"/>
    <property type="project" value="TreeGrafter"/>
</dbReference>
<evidence type="ECO:0000256" key="6">
    <source>
        <dbReference type="ARBA" id="ARBA00022771"/>
    </source>
</evidence>
<comment type="caution">
    <text evidence="15">The sequence shown here is derived from an EMBL/GenBank/DDBJ whole genome shotgun (WGS) entry which is preliminary data.</text>
</comment>
<feature type="compositionally biased region" description="Low complexity" evidence="13">
    <location>
        <begin position="124"/>
        <end position="140"/>
    </location>
</feature>
<dbReference type="FunFam" id="3.30.160.60:FF:002110">
    <property type="entry name" value="Zinc finger protein 1053"/>
    <property type="match status" value="1"/>
</dbReference>
<keyword evidence="5" id="KW-0677">Repeat</keyword>
<comment type="function">
    <text evidence="1">May be involved in transcriptional regulation.</text>
</comment>
<dbReference type="SUPFAM" id="SSF57667">
    <property type="entry name" value="beta-beta-alpha zinc fingers"/>
    <property type="match status" value="1"/>
</dbReference>
<dbReference type="InterPro" id="IPR051061">
    <property type="entry name" value="Zinc_finger_trans_reg"/>
</dbReference>
<dbReference type="EMBL" id="LUGG01000014">
    <property type="protein sequence ID" value="OBZ70376.1"/>
    <property type="molecule type" value="Genomic_DNA"/>
</dbReference>
<dbReference type="PROSITE" id="PS50157">
    <property type="entry name" value="ZINC_FINGER_C2H2_2"/>
    <property type="match status" value="1"/>
</dbReference>
<dbReference type="PANTHER" id="PTHR46179:SF13">
    <property type="entry name" value="C2H2-TYPE DOMAIN-CONTAINING PROTEIN"/>
    <property type="match status" value="1"/>
</dbReference>
<dbReference type="InterPro" id="IPR036236">
    <property type="entry name" value="Znf_C2H2_sf"/>
</dbReference>
<comment type="similarity">
    <text evidence="3">Belongs to the krueppel C2H2-type zinc-finger protein family.</text>
</comment>
<sequence>MSTPFSNNNPPKRVGNLSSADFTRPPWNDNSRRQETLGNGYPVAGRPYTILRHTSTPTIRDVTVRSSIASDRCPPKAQSPLSVYELPTATYMWPPFNPASQAPPAKDPIIYVKYRPNDPQNHRSNSSSRLSIPSSSEPSPALGSMPLSYSRKRSSSIDTDVSAASPSDRFIKHSRGSQDQSHHGRDSSHNATTLALPNRCHLVKPVAKDLHTTLRGLNISSDYSDEDPHISSPQRVAPPLGTKQTLPLLGRGHPSVSRATVANVVADVAGSEEWKKYAEQSRVPGSHSQYSCSWGIKDSFGRTSACGYTSKRHLVKRHIESKHLQLRPCICDICGKGFAQKSNLETHRNTHTGEAPHKCPYPGCNEHFKDPARRHRHMKVSHQHISSRTKKNRKQPDSGSSPDYSEPEEEEPITPS</sequence>
<evidence type="ECO:0000256" key="10">
    <source>
        <dbReference type="ARBA" id="ARBA00023163"/>
    </source>
</evidence>
<evidence type="ECO:0000256" key="12">
    <source>
        <dbReference type="PROSITE-ProRule" id="PRU00042"/>
    </source>
</evidence>
<feature type="compositionally biased region" description="Polar residues" evidence="13">
    <location>
        <begin position="1"/>
        <end position="21"/>
    </location>
</feature>
<feature type="domain" description="C2H2-type" evidence="14">
    <location>
        <begin position="329"/>
        <end position="356"/>
    </location>
</feature>
<keyword evidence="4" id="KW-0479">Metal-binding</keyword>